<dbReference type="PANTHER" id="PTHR13817:SF171">
    <property type="entry name" value="STRETCHIN-MLCK, ISOFORM U"/>
    <property type="match status" value="1"/>
</dbReference>
<feature type="compositionally biased region" description="Low complexity" evidence="4">
    <location>
        <begin position="37"/>
        <end position="46"/>
    </location>
</feature>
<keyword evidence="3" id="KW-0393">Immunoglobulin domain</keyword>
<dbReference type="SUPFAM" id="SSF49265">
    <property type="entry name" value="Fibronectin type III"/>
    <property type="match status" value="1"/>
</dbReference>
<feature type="region of interest" description="Disordered" evidence="4">
    <location>
        <begin position="29"/>
        <end position="83"/>
    </location>
</feature>
<evidence type="ECO:0000259" key="5">
    <source>
        <dbReference type="PROSITE" id="PS50835"/>
    </source>
</evidence>
<dbReference type="InterPro" id="IPR007110">
    <property type="entry name" value="Ig-like_dom"/>
</dbReference>
<dbReference type="InterPro" id="IPR003961">
    <property type="entry name" value="FN3_dom"/>
</dbReference>
<feature type="compositionally biased region" description="Basic and acidic residues" evidence="4">
    <location>
        <begin position="47"/>
        <end position="71"/>
    </location>
</feature>
<dbReference type="InterPro" id="IPR003598">
    <property type="entry name" value="Ig_sub2"/>
</dbReference>
<accession>A0A653CE77</accession>
<dbReference type="FunFam" id="2.60.40.10:FF:000022">
    <property type="entry name" value="Cardiac titin"/>
    <property type="match status" value="1"/>
</dbReference>
<dbReference type="FunFam" id="2.60.40.10:FF:001166">
    <property type="entry name" value="Uncharacterized protein, isoform D"/>
    <property type="match status" value="1"/>
</dbReference>
<dbReference type="FunFam" id="2.60.40.10:FF:000107">
    <property type="entry name" value="Myosin, light chain kinase a"/>
    <property type="match status" value="2"/>
</dbReference>
<feature type="domain" description="Fibronectin type-III" evidence="6">
    <location>
        <begin position="552"/>
        <end position="642"/>
    </location>
</feature>
<feature type="domain" description="Ig-like" evidence="5">
    <location>
        <begin position="326"/>
        <end position="412"/>
    </location>
</feature>
<feature type="domain" description="Ig-like" evidence="5">
    <location>
        <begin position="865"/>
        <end position="956"/>
    </location>
</feature>
<dbReference type="SMART" id="SM00409">
    <property type="entry name" value="IG"/>
    <property type="match status" value="7"/>
</dbReference>
<dbReference type="EMBL" id="CAACVG010007556">
    <property type="protein sequence ID" value="VEN46036.1"/>
    <property type="molecule type" value="Genomic_DNA"/>
</dbReference>
<dbReference type="SMART" id="SM00060">
    <property type="entry name" value="FN3"/>
    <property type="match status" value="1"/>
</dbReference>
<feature type="domain" description="Ig-like" evidence="5">
    <location>
        <begin position="985"/>
        <end position="1033"/>
    </location>
</feature>
<gene>
    <name evidence="7" type="ORF">CALMAC_LOCUS8269</name>
</gene>
<dbReference type="PROSITE" id="PS50835">
    <property type="entry name" value="IG_LIKE"/>
    <property type="match status" value="8"/>
</dbReference>
<feature type="domain" description="Ig-like" evidence="5">
    <location>
        <begin position="646"/>
        <end position="737"/>
    </location>
</feature>
<dbReference type="CDD" id="cd00096">
    <property type="entry name" value="Ig"/>
    <property type="match status" value="3"/>
</dbReference>
<protein>
    <submittedName>
        <fullName evidence="7">Uncharacterized protein</fullName>
    </submittedName>
</protein>
<dbReference type="InterPro" id="IPR036116">
    <property type="entry name" value="FN3_sf"/>
</dbReference>
<dbReference type="FunFam" id="2.60.40.10:FF:000080">
    <property type="entry name" value="Myosin light chain kinase, smooth muscle"/>
    <property type="match status" value="1"/>
</dbReference>
<dbReference type="GO" id="GO:0009653">
    <property type="term" value="P:anatomical structure morphogenesis"/>
    <property type="evidence" value="ECO:0007669"/>
    <property type="project" value="UniProtKB-ARBA"/>
</dbReference>
<feature type="domain" description="Ig-like" evidence="5">
    <location>
        <begin position="425"/>
        <end position="496"/>
    </location>
</feature>
<dbReference type="OrthoDB" id="10260894at2759"/>
<dbReference type="CDD" id="cd00063">
    <property type="entry name" value="FN3"/>
    <property type="match status" value="1"/>
</dbReference>
<evidence type="ECO:0000259" key="6">
    <source>
        <dbReference type="PROSITE" id="PS50853"/>
    </source>
</evidence>
<dbReference type="Pfam" id="PF07679">
    <property type="entry name" value="I-set"/>
    <property type="match status" value="7"/>
</dbReference>
<evidence type="ECO:0000313" key="8">
    <source>
        <dbReference type="Proteomes" id="UP000410492"/>
    </source>
</evidence>
<dbReference type="Pfam" id="PF00041">
    <property type="entry name" value="fn3"/>
    <property type="match status" value="1"/>
</dbReference>
<keyword evidence="2" id="KW-0677">Repeat</keyword>
<sequence length="1033" mass="115401">MKGRKAAEEKSLDDAVTTKDIDQAAKIVKADKGDETISSQIVSSEIQQKRSLDKDATKSIPREYNGYHEDSTSSESVSKSDRIRVTDTTRKSYDMGLDIYKPLSYHGPRYAEKKPLFTTDLTSRTATVGCRIKMTCSVISEGPMDIQWLKNKEPIHDETKYYTEYSNNVATLEILNTTVSDSAEYSCLAKNEHGVSITSADLRVVKCFDPTPTPPVFTRPISEHYRISSDELTLECKIRSQPTPTIRWFKNGEELGTGLRHSHSYSADGVCKLSIKTPEDSDSGRYTCRVESDSWSDQVSHEVRFAGKEEHLRQRKTYRATASARPYFSNVLTDTFVPAGGSMALQVEVKGAEVAWFKEGRMLPRASPKHRTFAERGVHTLLVPSVGESEAGKYTCRASNAFGKVETSAYVHVVHPSSIREGKPPLFLHRPDKILDVAPGEDISASFRVRGDPKPTVVWMKGLKDITNSMRSMKFVSDDYQRFTLKRATEEDAGTYCILAKNRHGCDRAFFTVRLRHRARSLTPTTRSVEEILSDIPSYRERQMLADVPGPIPGPPVVTDTGRNWVSLSWGRPEHRGAAPVIAYRVEAWRDARWAELGVTATNCFDAFDLTPGGQYQFRVTPRNRYGWGEAVQSAVVSVGSHAASPDFAKVLPGQMKALSGADVTLVCEVKGEPFPTIRWLKDSSKIYPEDDTRYSIGQDSGICSLQISNLQDVDSGRFTCEAENSVGRVSTFARLCVVKDPKVLAADHNLRMSLLDLDKATDLPPQFTMRLRDRRVQFTYPVRLTCQVAGIPEPTVTWYRDGKEILSDDRRTLCTDENFHTLEISRTHLEDSGVYSVTAKNSFGAVSCRCNLVVDKGIKGYISPAFCNDLEPSQVEVREGRELRLCGRVEAYPSVGVMWYRDGAKLRPSRRAVMTLSHDGRLELSIAGVTKQDGGAYTCVASNEVGRAESTAKVVVLDRDGNRDRTEESADDQSHLDVPYSKEPKFLKKPMSTEAFEGDNIVILCEVIGDPKPEVVWLRDFLKVSSLRMYSL</sequence>
<dbReference type="PANTHER" id="PTHR13817">
    <property type="entry name" value="TITIN"/>
    <property type="match status" value="1"/>
</dbReference>
<reference evidence="7 8" key="1">
    <citation type="submission" date="2019-01" db="EMBL/GenBank/DDBJ databases">
        <authorList>
            <person name="Sayadi A."/>
        </authorList>
    </citation>
    <scope>NUCLEOTIDE SEQUENCE [LARGE SCALE GENOMIC DNA]</scope>
</reference>
<dbReference type="AlphaFoldDB" id="A0A653CE77"/>
<feature type="region of interest" description="Disordered" evidence="4">
    <location>
        <begin position="960"/>
        <end position="979"/>
    </location>
</feature>
<dbReference type="GO" id="GO:0030154">
    <property type="term" value="P:cell differentiation"/>
    <property type="evidence" value="ECO:0007669"/>
    <property type="project" value="UniProtKB-ARBA"/>
</dbReference>
<dbReference type="InterPro" id="IPR013783">
    <property type="entry name" value="Ig-like_fold"/>
</dbReference>
<dbReference type="InterPro" id="IPR003599">
    <property type="entry name" value="Ig_sub"/>
</dbReference>
<dbReference type="Proteomes" id="UP000410492">
    <property type="component" value="Unassembled WGS sequence"/>
</dbReference>
<dbReference type="FunFam" id="2.60.40.10:FF:000069">
    <property type="entry name" value="Alpha-protein kinase 3"/>
    <property type="match status" value="1"/>
</dbReference>
<dbReference type="SMART" id="SM00408">
    <property type="entry name" value="IGc2"/>
    <property type="match status" value="7"/>
</dbReference>
<comment type="similarity">
    <text evidence="1">Belongs to the protein kinase superfamily. CAMK Ser/Thr protein kinase family.</text>
</comment>
<keyword evidence="8" id="KW-1185">Reference proteome</keyword>
<name>A0A653CE77_CALMS</name>
<evidence type="ECO:0000256" key="3">
    <source>
        <dbReference type="ARBA" id="ARBA00023319"/>
    </source>
</evidence>
<evidence type="ECO:0000256" key="4">
    <source>
        <dbReference type="SAM" id="MobiDB-lite"/>
    </source>
</evidence>
<evidence type="ECO:0000313" key="7">
    <source>
        <dbReference type="EMBL" id="VEN46036.1"/>
    </source>
</evidence>
<dbReference type="Pfam" id="PF13927">
    <property type="entry name" value="Ig_3"/>
    <property type="match status" value="1"/>
</dbReference>
<evidence type="ECO:0000256" key="1">
    <source>
        <dbReference type="ARBA" id="ARBA00006692"/>
    </source>
</evidence>
<dbReference type="Gene3D" id="2.60.40.10">
    <property type="entry name" value="Immunoglobulins"/>
    <property type="match status" value="9"/>
</dbReference>
<dbReference type="PROSITE" id="PS50853">
    <property type="entry name" value="FN3"/>
    <property type="match status" value="1"/>
</dbReference>
<feature type="domain" description="Ig-like" evidence="5">
    <location>
        <begin position="214"/>
        <end position="304"/>
    </location>
</feature>
<organism evidence="7 8">
    <name type="scientific">Callosobruchus maculatus</name>
    <name type="common">Southern cowpea weevil</name>
    <name type="synonym">Pulse bruchid</name>
    <dbReference type="NCBI Taxonomy" id="64391"/>
    <lineage>
        <taxon>Eukaryota</taxon>
        <taxon>Metazoa</taxon>
        <taxon>Ecdysozoa</taxon>
        <taxon>Arthropoda</taxon>
        <taxon>Hexapoda</taxon>
        <taxon>Insecta</taxon>
        <taxon>Pterygota</taxon>
        <taxon>Neoptera</taxon>
        <taxon>Endopterygota</taxon>
        <taxon>Coleoptera</taxon>
        <taxon>Polyphaga</taxon>
        <taxon>Cucujiformia</taxon>
        <taxon>Chrysomeloidea</taxon>
        <taxon>Chrysomelidae</taxon>
        <taxon>Bruchinae</taxon>
        <taxon>Bruchini</taxon>
        <taxon>Callosobruchus</taxon>
    </lineage>
</organism>
<dbReference type="SUPFAM" id="SSF48726">
    <property type="entry name" value="Immunoglobulin"/>
    <property type="match status" value="8"/>
</dbReference>
<proteinExistence type="inferred from homology"/>
<evidence type="ECO:0000256" key="2">
    <source>
        <dbReference type="ARBA" id="ARBA00022737"/>
    </source>
</evidence>
<feature type="domain" description="Ig-like" evidence="5">
    <location>
        <begin position="766"/>
        <end position="848"/>
    </location>
</feature>
<dbReference type="InterPro" id="IPR050964">
    <property type="entry name" value="Striated_Muscle_Regulatory"/>
</dbReference>
<feature type="domain" description="Ig-like" evidence="5">
    <location>
        <begin position="115"/>
        <end position="203"/>
    </location>
</feature>
<dbReference type="InterPro" id="IPR013098">
    <property type="entry name" value="Ig_I-set"/>
</dbReference>
<dbReference type="InterPro" id="IPR036179">
    <property type="entry name" value="Ig-like_dom_sf"/>
</dbReference>